<dbReference type="InterPro" id="IPR037069">
    <property type="entry name" value="AcylCoA_DH/ox_N_sf"/>
</dbReference>
<dbReference type="FunFam" id="1.20.140.10:FF:000004">
    <property type="entry name" value="Acyl-CoA dehydrogenase FadE25"/>
    <property type="match status" value="1"/>
</dbReference>
<dbReference type="PROSITE" id="PS00072">
    <property type="entry name" value="ACYL_COA_DH_1"/>
    <property type="match status" value="1"/>
</dbReference>
<dbReference type="Pfam" id="PF02771">
    <property type="entry name" value="Acyl-CoA_dh_N"/>
    <property type="match status" value="1"/>
</dbReference>
<dbReference type="eggNOG" id="COG1960">
    <property type="taxonomic scope" value="Bacteria"/>
</dbReference>
<dbReference type="PIRSF" id="PIRSF016578">
    <property type="entry name" value="HsaA"/>
    <property type="match status" value="1"/>
</dbReference>
<dbReference type="Gene3D" id="1.10.540.10">
    <property type="entry name" value="Acyl-CoA dehydrogenase/oxidase, N-terminal domain"/>
    <property type="match status" value="1"/>
</dbReference>
<dbReference type="InterPro" id="IPR006091">
    <property type="entry name" value="Acyl-CoA_Oxase/DH_mid-dom"/>
</dbReference>
<proteinExistence type="inferred from homology"/>
<evidence type="ECO:0000256" key="1">
    <source>
        <dbReference type="ARBA" id="ARBA00001974"/>
    </source>
</evidence>
<evidence type="ECO:0000259" key="8">
    <source>
        <dbReference type="Pfam" id="PF02770"/>
    </source>
</evidence>
<evidence type="ECO:0000256" key="4">
    <source>
        <dbReference type="ARBA" id="ARBA00022827"/>
    </source>
</evidence>
<evidence type="ECO:0000259" key="9">
    <source>
        <dbReference type="Pfam" id="PF02771"/>
    </source>
</evidence>
<dbReference type="InterPro" id="IPR009075">
    <property type="entry name" value="AcylCo_DH/oxidase_C"/>
</dbReference>
<dbReference type="Proteomes" id="UP000000378">
    <property type="component" value="Chromosome"/>
</dbReference>
<evidence type="ECO:0000259" key="7">
    <source>
        <dbReference type="Pfam" id="PF00441"/>
    </source>
</evidence>
<comment type="cofactor">
    <cofactor evidence="1 6">
        <name>FAD</name>
        <dbReference type="ChEBI" id="CHEBI:57692"/>
    </cofactor>
</comment>
<dbReference type="FunFam" id="1.10.540.10:FF:000002">
    <property type="entry name" value="Acyl-CoA dehydrogenase FadE19"/>
    <property type="match status" value="1"/>
</dbReference>
<dbReference type="SUPFAM" id="SSF47203">
    <property type="entry name" value="Acyl-CoA dehydrogenase C-terminal domain-like"/>
    <property type="match status" value="1"/>
</dbReference>
<protein>
    <submittedName>
        <fullName evidence="10">Acyl-CoA dehydrogenase domain protein</fullName>
        <ecNumber evidence="10">1.3.8.1</ecNumber>
    </submittedName>
</protein>
<dbReference type="GO" id="GO:0016937">
    <property type="term" value="F:short-chain fatty acyl-CoA dehydrogenase activity"/>
    <property type="evidence" value="ECO:0007669"/>
    <property type="project" value="UniProtKB-EC"/>
</dbReference>
<evidence type="ECO:0000313" key="10">
    <source>
        <dbReference type="EMBL" id="ADI01072.1"/>
    </source>
</evidence>
<gene>
    <name evidence="10" type="ordered locus">Slip_0286</name>
</gene>
<dbReference type="HOGENOM" id="CLU_018204_0_2_9"/>
<dbReference type="CDD" id="cd01158">
    <property type="entry name" value="SCAD_SBCAD"/>
    <property type="match status" value="1"/>
</dbReference>
<reference evidence="11" key="1">
    <citation type="journal article" date="2010" name="Stand. Genomic Sci.">
        <title>Complete genome sequence of Syntrophothermus lipocalidus type strain (TGB-C1T).</title>
        <authorList>
            <consortium name="US DOE Joint Genome Institute (JGI-PGF)"/>
            <person name="Djao O."/>
            <person name="Zhang X."/>
            <person name="Lucas S."/>
            <person name="Lapidus A."/>
            <person name="Glavina Del Rio T."/>
            <person name="Nolan M."/>
            <person name="Tice H."/>
            <person name="Cheng J."/>
            <person name="Han C."/>
            <person name="Tapia R."/>
            <person name="Goodwin L."/>
            <person name="Pitluck S."/>
            <person name="Liolios K."/>
            <person name="Ivanova N."/>
            <person name="Mavromatis K."/>
            <person name="Mikhailova N."/>
            <person name="Ovchinnikova G."/>
            <person name="Pati A."/>
            <person name="Brambilla E."/>
            <person name="Chen A."/>
            <person name="Palaniappan K."/>
            <person name="Land M."/>
            <person name="Hauser L."/>
            <person name="Chang Y."/>
            <person name="Jeffries C."/>
            <person name="Rohde M."/>
            <person name="Sikorski J."/>
            <person name="Spring S."/>
            <person name="Goker M."/>
            <person name="Detter J."/>
            <person name="Woyke T."/>
            <person name="Bristow J."/>
            <person name="Eisen J."/>
            <person name="Markowitz V."/>
            <person name="Hugenholtz P."/>
            <person name="Kyrpides N."/>
            <person name="Klenk H."/>
        </authorList>
    </citation>
    <scope>NUCLEOTIDE SEQUENCE [LARGE SCALE GENOMIC DNA]</scope>
    <source>
        <strain evidence="11">DSM 12680 / TGB-C1</strain>
    </source>
</reference>
<dbReference type="KEGG" id="slp:Slip_0286"/>
<dbReference type="Pfam" id="PF00441">
    <property type="entry name" value="Acyl-CoA_dh_1"/>
    <property type="match status" value="1"/>
</dbReference>
<dbReference type="InterPro" id="IPR046373">
    <property type="entry name" value="Acyl-CoA_Oxase/DH_mid-dom_sf"/>
</dbReference>
<dbReference type="STRING" id="643648.Slip_0286"/>
<evidence type="ECO:0000256" key="2">
    <source>
        <dbReference type="ARBA" id="ARBA00009347"/>
    </source>
</evidence>
<evidence type="ECO:0000256" key="6">
    <source>
        <dbReference type="RuleBase" id="RU362125"/>
    </source>
</evidence>
<dbReference type="PANTHER" id="PTHR43884:SF12">
    <property type="entry name" value="ISOVALERYL-COA DEHYDROGENASE, MITOCHONDRIAL-RELATED"/>
    <property type="match status" value="1"/>
</dbReference>
<dbReference type="PROSITE" id="PS00073">
    <property type="entry name" value="ACYL_COA_DH_2"/>
    <property type="match status" value="1"/>
</dbReference>
<reference evidence="10 11" key="2">
    <citation type="journal article" date="2010" name="Stand. Genomic Sci.">
        <title>Complete genome sequence of Syntrophothermus lipocalidus type strain (TGB-C1).</title>
        <authorList>
            <person name="Djao O.D."/>
            <person name="Zhang X."/>
            <person name="Lucas S."/>
            <person name="Lapidus A."/>
            <person name="Del Rio T.G."/>
            <person name="Nolan M."/>
            <person name="Tice H."/>
            <person name="Cheng J.F."/>
            <person name="Han C."/>
            <person name="Tapia R."/>
            <person name="Goodwin L."/>
            <person name="Pitluck S."/>
            <person name="Liolios K."/>
            <person name="Ivanova N."/>
            <person name="Mavromatis K."/>
            <person name="Mikhailova N."/>
            <person name="Ovchinnikova G."/>
            <person name="Pati A."/>
            <person name="Brambilla E."/>
            <person name="Chen A."/>
            <person name="Palaniappan K."/>
            <person name="Land M."/>
            <person name="Hauser L."/>
            <person name="Chang Y.J."/>
            <person name="Jeffries C.D."/>
            <person name="Rohde M."/>
            <person name="Sikorski J."/>
            <person name="Spring S."/>
            <person name="Goker M."/>
            <person name="Detter J.C."/>
            <person name="Woyke T."/>
            <person name="Bristow J."/>
            <person name="Eisen J.A."/>
            <person name="Markowitz V."/>
            <person name="Hugenholtz P."/>
            <person name="Kyrpides N.C."/>
            <person name="Klenk H.P."/>
        </authorList>
    </citation>
    <scope>NUCLEOTIDE SEQUENCE [LARGE SCALE GENOMIC DNA]</scope>
    <source>
        <strain evidence="11">DSM 12680 / TGB-C1</strain>
    </source>
</reference>
<keyword evidence="4 6" id="KW-0274">FAD</keyword>
<evidence type="ECO:0000256" key="5">
    <source>
        <dbReference type="ARBA" id="ARBA00023002"/>
    </source>
</evidence>
<sequence length="388" mass="42546">MQGVRILHFQLSEESLMLRDMVRKFVKNEVEPIAAEIDREHRFPMETFKKLADLGLTGIPIPEEWGGAGGTYLDFAMFIEELAKACASTAVIMAVHTGLGCMSTYLYGTEKAKQKYLRALATGEIIGAYALTEPNAGSDAASIRCRAEDAGDHFIVNGSKIFITNGGYATTYCTFVKTDPSQPPGKGITCLIIEKDTPGFSISKPVEKMGMNGSPTCELYFDNVKVPKENVLGEVNNGFEVAMGLLDGGRITIAAQGLGIGEGALEYTVNYIKERKQFGRPLAANQGVQFMVADMATALEAAQLLVYRAAWLKDNKLPHSKEASMAKKFATDTSMEVCTNCVQLMGGYGYCKEFPVERMMRDVKVTQIYEGSNQIQRMIIGRHVIGRF</sequence>
<dbReference type="GO" id="GO:0050660">
    <property type="term" value="F:flavin adenine dinucleotide binding"/>
    <property type="evidence" value="ECO:0007669"/>
    <property type="project" value="InterPro"/>
</dbReference>
<accession>D7CJV8</accession>
<dbReference type="PANTHER" id="PTHR43884">
    <property type="entry name" value="ACYL-COA DEHYDROGENASE"/>
    <property type="match status" value="1"/>
</dbReference>
<evidence type="ECO:0000256" key="3">
    <source>
        <dbReference type="ARBA" id="ARBA00022630"/>
    </source>
</evidence>
<name>D7CJV8_SYNLT</name>
<feature type="domain" description="Acyl-CoA oxidase/dehydrogenase middle" evidence="8">
    <location>
        <begin position="128"/>
        <end position="224"/>
    </location>
</feature>
<dbReference type="AlphaFoldDB" id="D7CJV8"/>
<dbReference type="InterPro" id="IPR009100">
    <property type="entry name" value="AcylCoA_DH/oxidase_NM_dom_sf"/>
</dbReference>
<dbReference type="Gene3D" id="2.40.110.10">
    <property type="entry name" value="Butyryl-CoA Dehydrogenase, subunit A, domain 2"/>
    <property type="match status" value="1"/>
</dbReference>
<dbReference type="FunFam" id="2.40.110.10:FF:000001">
    <property type="entry name" value="Acyl-CoA dehydrogenase, mitochondrial"/>
    <property type="match status" value="1"/>
</dbReference>
<dbReference type="InterPro" id="IPR036250">
    <property type="entry name" value="AcylCo_DH-like_C"/>
</dbReference>
<feature type="domain" description="Acyl-CoA dehydrogenase/oxidase N-terminal" evidence="9">
    <location>
        <begin position="12"/>
        <end position="124"/>
    </location>
</feature>
<dbReference type="Pfam" id="PF02770">
    <property type="entry name" value="Acyl-CoA_dh_M"/>
    <property type="match status" value="1"/>
</dbReference>
<dbReference type="EC" id="1.3.8.1" evidence="10"/>
<dbReference type="SUPFAM" id="SSF56645">
    <property type="entry name" value="Acyl-CoA dehydrogenase NM domain-like"/>
    <property type="match status" value="1"/>
</dbReference>
<dbReference type="InterPro" id="IPR013786">
    <property type="entry name" value="AcylCoA_DH/ox_N"/>
</dbReference>
<dbReference type="Gene3D" id="1.20.140.10">
    <property type="entry name" value="Butyryl-CoA Dehydrogenase, subunit A, domain 3"/>
    <property type="match status" value="1"/>
</dbReference>
<feature type="domain" description="Acyl-CoA dehydrogenase/oxidase C-terminal" evidence="7">
    <location>
        <begin position="236"/>
        <end position="384"/>
    </location>
</feature>
<dbReference type="EMBL" id="CP002048">
    <property type="protein sequence ID" value="ADI01072.1"/>
    <property type="molecule type" value="Genomic_DNA"/>
</dbReference>
<dbReference type="InterPro" id="IPR006089">
    <property type="entry name" value="Acyl-CoA_DH_CS"/>
</dbReference>
<organism evidence="10 11">
    <name type="scientific">Syntrophothermus lipocalidus (strain DSM 12680 / TGB-C1)</name>
    <dbReference type="NCBI Taxonomy" id="643648"/>
    <lineage>
        <taxon>Bacteria</taxon>
        <taxon>Bacillati</taxon>
        <taxon>Bacillota</taxon>
        <taxon>Clostridia</taxon>
        <taxon>Eubacteriales</taxon>
        <taxon>Syntrophomonadaceae</taxon>
        <taxon>Syntrophothermus</taxon>
    </lineage>
</organism>
<keyword evidence="5 6" id="KW-0560">Oxidoreductase</keyword>
<comment type="similarity">
    <text evidence="2 6">Belongs to the acyl-CoA dehydrogenase family.</text>
</comment>
<evidence type="ECO:0000313" key="11">
    <source>
        <dbReference type="Proteomes" id="UP000000378"/>
    </source>
</evidence>
<keyword evidence="11" id="KW-1185">Reference proteome</keyword>
<keyword evidence="3 6" id="KW-0285">Flavoprotein</keyword>